<keyword evidence="2" id="KW-0732">Signal</keyword>
<accession>A0A1M5TEU4</accession>
<dbReference type="Proteomes" id="UP000184268">
    <property type="component" value="Unassembled WGS sequence"/>
</dbReference>
<dbReference type="AlphaFoldDB" id="A0A1M5TEU4"/>
<name>A0A1M5TEU4_9GAMM</name>
<feature type="region of interest" description="Disordered" evidence="1">
    <location>
        <begin position="126"/>
        <end position="146"/>
    </location>
</feature>
<keyword evidence="4" id="KW-0969">Cilium</keyword>
<protein>
    <submittedName>
        <fullName evidence="4">Flagella basal body P-ring formation protein FlgA</fullName>
    </submittedName>
</protein>
<feature type="signal peptide" evidence="2">
    <location>
        <begin position="1"/>
        <end position="19"/>
    </location>
</feature>
<keyword evidence="4" id="KW-0282">Flagellum</keyword>
<sequence>MRILLLAAGLALSTLPAHANHYEDAVQQYLASLGVDVFSVQVPGAPSDLEDCDQRAIVTPKANRLDRGVVESLCDSGRTYPFNATGVATVFATTRSLSRWSPVDRSSSAEAQANLRIVRSDMLFPDGLPRGHESTRPLRSGSYVRHSDLRPTPAIRKRQAVTLRTQMPGLVFDTSGEAIRDLQLGEVGKFINTRSGATVNARAISQGIALIER</sequence>
<evidence type="ECO:0000256" key="2">
    <source>
        <dbReference type="SAM" id="SignalP"/>
    </source>
</evidence>
<reference evidence="5" key="1">
    <citation type="submission" date="2016-11" db="EMBL/GenBank/DDBJ databases">
        <authorList>
            <person name="Varghese N."/>
            <person name="Submissions S."/>
        </authorList>
    </citation>
    <scope>NUCLEOTIDE SEQUENCE [LARGE SCALE GENOMIC DNA]</scope>
    <source>
        <strain evidence="5">DSM 16917</strain>
    </source>
</reference>
<feature type="chain" id="PRO_5009913919" evidence="2">
    <location>
        <begin position="20"/>
        <end position="213"/>
    </location>
</feature>
<dbReference type="Pfam" id="PF13144">
    <property type="entry name" value="ChapFlgA"/>
    <property type="match status" value="1"/>
</dbReference>
<feature type="domain" description="Flagella basal body P-ring formation protein FlgA SAF" evidence="3">
    <location>
        <begin position="89"/>
        <end position="207"/>
    </location>
</feature>
<evidence type="ECO:0000313" key="4">
    <source>
        <dbReference type="EMBL" id="SHH49262.1"/>
    </source>
</evidence>
<dbReference type="InterPro" id="IPR017585">
    <property type="entry name" value="SAF_FlgA"/>
</dbReference>
<organism evidence="4 5">
    <name type="scientific">Ferrimonas marina</name>
    <dbReference type="NCBI Taxonomy" id="299255"/>
    <lineage>
        <taxon>Bacteria</taxon>
        <taxon>Pseudomonadati</taxon>
        <taxon>Pseudomonadota</taxon>
        <taxon>Gammaproteobacteria</taxon>
        <taxon>Alteromonadales</taxon>
        <taxon>Ferrimonadaceae</taxon>
        <taxon>Ferrimonas</taxon>
    </lineage>
</organism>
<proteinExistence type="predicted"/>
<dbReference type="RefSeq" id="WP_067663295.1">
    <property type="nucleotide sequence ID" value="NZ_FQXG01000003.1"/>
</dbReference>
<evidence type="ECO:0000256" key="1">
    <source>
        <dbReference type="SAM" id="MobiDB-lite"/>
    </source>
</evidence>
<evidence type="ECO:0000313" key="5">
    <source>
        <dbReference type="Proteomes" id="UP000184268"/>
    </source>
</evidence>
<gene>
    <name evidence="4" type="ORF">SAMN02745129_2115</name>
</gene>
<keyword evidence="4" id="KW-0966">Cell projection</keyword>
<dbReference type="EMBL" id="FQXG01000003">
    <property type="protein sequence ID" value="SHH49262.1"/>
    <property type="molecule type" value="Genomic_DNA"/>
</dbReference>
<keyword evidence="5" id="KW-1185">Reference proteome</keyword>
<evidence type="ECO:0000259" key="3">
    <source>
        <dbReference type="Pfam" id="PF13144"/>
    </source>
</evidence>
<dbReference type="STRING" id="299255.SAMN02745129_2115"/>